<name>A0AAI9XCS5_PENTH</name>
<proteinExistence type="predicted"/>
<sequence length="74" mass="8531">MGEKSRDWGERGENGVTILTLEKALQERIARAASRGFTREYQNEKEDEDNTICHRELAPATLEKYDYAVVTWAL</sequence>
<organism evidence="1 2">
    <name type="scientific">Penicillium thymicola</name>
    <dbReference type="NCBI Taxonomy" id="293382"/>
    <lineage>
        <taxon>Eukaryota</taxon>
        <taxon>Fungi</taxon>
        <taxon>Dikarya</taxon>
        <taxon>Ascomycota</taxon>
        <taxon>Pezizomycotina</taxon>
        <taxon>Eurotiomycetes</taxon>
        <taxon>Eurotiomycetidae</taxon>
        <taxon>Eurotiales</taxon>
        <taxon>Aspergillaceae</taxon>
        <taxon>Penicillium</taxon>
    </lineage>
</organism>
<evidence type="ECO:0000313" key="1">
    <source>
        <dbReference type="EMBL" id="KAJ9491398.1"/>
    </source>
</evidence>
<accession>A0AAI9XCS5</accession>
<evidence type="ECO:0000313" key="2">
    <source>
        <dbReference type="Proteomes" id="UP001227192"/>
    </source>
</evidence>
<comment type="caution">
    <text evidence="1">The sequence shown here is derived from an EMBL/GenBank/DDBJ whole genome shotgun (WGS) entry which is preliminary data.</text>
</comment>
<keyword evidence="2" id="KW-1185">Reference proteome</keyword>
<dbReference type="EMBL" id="LACB01000033">
    <property type="protein sequence ID" value="KAJ9491398.1"/>
    <property type="molecule type" value="Genomic_DNA"/>
</dbReference>
<reference evidence="1" key="2">
    <citation type="journal article" date="2016" name="Fungal Biol.">
        <title>Ochratoxin A production by Penicillium thymicola.</title>
        <authorList>
            <person name="Nguyen H.D.T."/>
            <person name="McMullin D.R."/>
            <person name="Ponomareva E."/>
            <person name="Riley R."/>
            <person name="Pomraning K.R."/>
            <person name="Baker S.E."/>
            <person name="Seifert K.A."/>
        </authorList>
    </citation>
    <scope>NUCLEOTIDE SEQUENCE</scope>
    <source>
        <strain evidence="1">DAOM 180753</strain>
    </source>
</reference>
<dbReference type="AlphaFoldDB" id="A0AAI9XCS5"/>
<gene>
    <name evidence="1" type="ORF">VN97_g1860</name>
</gene>
<reference evidence="1" key="1">
    <citation type="submission" date="2015-06" db="EMBL/GenBank/DDBJ databases">
        <authorList>
            <person name="Nguyen H."/>
        </authorList>
    </citation>
    <scope>NUCLEOTIDE SEQUENCE</scope>
    <source>
        <strain evidence="1">DAOM 180753</strain>
    </source>
</reference>
<dbReference type="Proteomes" id="UP001227192">
    <property type="component" value="Unassembled WGS sequence"/>
</dbReference>
<protein>
    <submittedName>
        <fullName evidence="1">Uncharacterized protein</fullName>
    </submittedName>
</protein>